<dbReference type="Pfam" id="PF18198">
    <property type="entry name" value="AAA_lid_11"/>
    <property type="match status" value="1"/>
</dbReference>
<dbReference type="RefSeq" id="XP_013248281.1">
    <property type="nucleotide sequence ID" value="XM_013392827.1"/>
</dbReference>
<dbReference type="GO" id="GO:0007018">
    <property type="term" value="P:microtubule-based movement"/>
    <property type="evidence" value="ECO:0007669"/>
    <property type="project" value="InterPro"/>
</dbReference>
<dbReference type="PANTHER" id="PTHR45703">
    <property type="entry name" value="DYNEIN HEAVY CHAIN"/>
    <property type="match status" value="1"/>
</dbReference>
<feature type="region of interest" description="Disordered" evidence="1">
    <location>
        <begin position="247"/>
        <end position="305"/>
    </location>
</feature>
<reference evidence="3" key="2">
    <citation type="submission" date="2013-10" db="EMBL/GenBank/DDBJ databases">
        <authorList>
            <person name="Aslett M."/>
        </authorList>
    </citation>
    <scope>NUCLEOTIDE SEQUENCE</scope>
    <source>
        <strain evidence="3">Houghton</strain>
    </source>
</reference>
<name>U6GPU7_EIMAC</name>
<evidence type="ECO:0000313" key="3">
    <source>
        <dbReference type="EMBL" id="CDI82246.1"/>
    </source>
</evidence>
<protein>
    <recommendedName>
        <fullName evidence="2">Dynein heavy chain AAA lid domain-containing protein</fullName>
    </recommendedName>
</protein>
<reference evidence="3" key="1">
    <citation type="submission" date="2013-10" db="EMBL/GenBank/DDBJ databases">
        <title>Genomic analysis of the causative agents of coccidiosis in chickens.</title>
        <authorList>
            <person name="Reid A.J."/>
            <person name="Blake D."/>
            <person name="Billington K."/>
            <person name="Browne H."/>
            <person name="Dunn M."/>
            <person name="Hung S."/>
            <person name="Kawahara F."/>
            <person name="Miranda-Saavedra D."/>
            <person name="Mourier T."/>
            <person name="Nagra H."/>
            <person name="Otto T.D."/>
            <person name="Rawlings N."/>
            <person name="Sanchez A."/>
            <person name="Sanders M."/>
            <person name="Subramaniam C."/>
            <person name="Tay Y."/>
            <person name="Dear P."/>
            <person name="Doerig C."/>
            <person name="Gruber A."/>
            <person name="Parkinson J."/>
            <person name="Shirley M."/>
            <person name="Wan K.L."/>
            <person name="Berriman M."/>
            <person name="Tomley F."/>
            <person name="Pain A."/>
        </authorList>
    </citation>
    <scope>NUCLEOTIDE SEQUENCE</scope>
    <source>
        <strain evidence="3">Houghton</strain>
    </source>
</reference>
<feature type="domain" description="Dynein heavy chain AAA lid" evidence="2">
    <location>
        <begin position="27"/>
        <end position="170"/>
    </location>
</feature>
<evidence type="ECO:0000259" key="2">
    <source>
        <dbReference type="Pfam" id="PF18198"/>
    </source>
</evidence>
<dbReference type="Gene3D" id="1.10.8.720">
    <property type="entry name" value="Region D6 of dynein motor"/>
    <property type="match status" value="1"/>
</dbReference>
<sequence>PCLQEGFSELKLHPFAEEGDTETVRCWRALKLSLLLLHAVSQERCSYGSLGWTEAYCFTRGDLGASLCLLRCLYTSTAASAAAAAAAAAPLRRLITDISHGGRLTSHWDERCLRCLANLFIQEELVLDPNAFANKGLGPIGVEADLDAAFAALQSQAAVSPELLGLSPSAAVLLERDRGRELLQLLQGLQPLEAAAAGGSAAEHLLLPQVEEMQQRVSSCLLMLQQPQQVDVSKAVAEAKEAAAAAAAAAPAPTAAAAAAPTADTDAEHDMLNSSTSTNSSSSSSSNSRYRRRTRYAQTATRCTR</sequence>
<dbReference type="GO" id="GO:0030286">
    <property type="term" value="C:dynein complex"/>
    <property type="evidence" value="ECO:0007669"/>
    <property type="project" value="InterPro"/>
</dbReference>
<dbReference type="Proteomes" id="UP000018050">
    <property type="component" value="Unassembled WGS sequence"/>
</dbReference>
<dbReference type="InterPro" id="IPR026983">
    <property type="entry name" value="DHC"/>
</dbReference>
<accession>U6GPU7</accession>
<dbReference type="VEuPathDB" id="ToxoDB:EAH_00065500"/>
<dbReference type="GeneID" id="25274620"/>
<feature type="non-terminal residue" evidence="3">
    <location>
        <position position="1"/>
    </location>
</feature>
<dbReference type="EMBL" id="HG672176">
    <property type="protein sequence ID" value="CDI82246.1"/>
    <property type="molecule type" value="Genomic_DNA"/>
</dbReference>
<dbReference type="GO" id="GO:0045505">
    <property type="term" value="F:dynein intermediate chain binding"/>
    <property type="evidence" value="ECO:0007669"/>
    <property type="project" value="InterPro"/>
</dbReference>
<dbReference type="InterPro" id="IPR041658">
    <property type="entry name" value="AAA_lid_11"/>
</dbReference>
<dbReference type="GO" id="GO:0051959">
    <property type="term" value="F:dynein light intermediate chain binding"/>
    <property type="evidence" value="ECO:0007669"/>
    <property type="project" value="InterPro"/>
</dbReference>
<evidence type="ECO:0000256" key="1">
    <source>
        <dbReference type="SAM" id="MobiDB-lite"/>
    </source>
</evidence>
<feature type="compositionally biased region" description="Low complexity" evidence="1">
    <location>
        <begin position="247"/>
        <end position="264"/>
    </location>
</feature>
<organism evidence="3 4">
    <name type="scientific">Eimeria acervulina</name>
    <name type="common">Coccidian parasite</name>
    <dbReference type="NCBI Taxonomy" id="5801"/>
    <lineage>
        <taxon>Eukaryota</taxon>
        <taxon>Sar</taxon>
        <taxon>Alveolata</taxon>
        <taxon>Apicomplexa</taxon>
        <taxon>Conoidasida</taxon>
        <taxon>Coccidia</taxon>
        <taxon>Eucoccidiorida</taxon>
        <taxon>Eimeriorina</taxon>
        <taxon>Eimeriidae</taxon>
        <taxon>Eimeria</taxon>
    </lineage>
</organism>
<keyword evidence="4" id="KW-1185">Reference proteome</keyword>
<dbReference type="InterPro" id="IPR042219">
    <property type="entry name" value="AAA_lid_11_sf"/>
</dbReference>
<proteinExistence type="predicted"/>
<gene>
    <name evidence="3" type="ORF">EAH_00065500</name>
</gene>
<evidence type="ECO:0000313" key="4">
    <source>
        <dbReference type="Proteomes" id="UP000018050"/>
    </source>
</evidence>
<dbReference type="AlphaFoldDB" id="U6GPU7"/>
<feature type="compositionally biased region" description="Low complexity" evidence="1">
    <location>
        <begin position="273"/>
        <end position="288"/>
    </location>
</feature>